<evidence type="ECO:0000256" key="4">
    <source>
        <dbReference type="ARBA" id="ARBA00022692"/>
    </source>
</evidence>
<dbReference type="PANTHER" id="PTHR33228">
    <property type="entry name" value="PROTEIN GLUTAMINE DUMPER 4-RELATED"/>
    <property type="match status" value="1"/>
</dbReference>
<evidence type="ECO:0000256" key="6">
    <source>
        <dbReference type="ARBA" id="ARBA00022989"/>
    </source>
</evidence>
<dbReference type="GO" id="GO:0006865">
    <property type="term" value="P:amino acid transport"/>
    <property type="evidence" value="ECO:0007669"/>
    <property type="project" value="UniProtKB-KW"/>
</dbReference>
<dbReference type="GO" id="GO:0016020">
    <property type="term" value="C:membrane"/>
    <property type="evidence" value="ECO:0007669"/>
    <property type="project" value="UniProtKB-SubCell"/>
</dbReference>
<comment type="similarity">
    <text evidence="2">Belongs to the GLUTAMINE DUMPER 1 (TC 9.B.60) family.</text>
</comment>
<name>A0A2I0WTG9_9ASPA</name>
<evidence type="ECO:0000256" key="3">
    <source>
        <dbReference type="ARBA" id="ARBA00022448"/>
    </source>
</evidence>
<evidence type="ECO:0000313" key="9">
    <source>
        <dbReference type="EMBL" id="PKU78954.1"/>
    </source>
</evidence>
<comment type="subcellular location">
    <subcellularLocation>
        <location evidence="1">Membrane</location>
        <topology evidence="1">Single-pass membrane protein</topology>
    </subcellularLocation>
</comment>
<keyword evidence="4 8" id="KW-0812">Transmembrane</keyword>
<dbReference type="GO" id="GO:0080143">
    <property type="term" value="P:regulation of amino acid export"/>
    <property type="evidence" value="ECO:0007669"/>
    <property type="project" value="InterPro"/>
</dbReference>
<evidence type="ECO:0000256" key="1">
    <source>
        <dbReference type="ARBA" id="ARBA00004167"/>
    </source>
</evidence>
<evidence type="ECO:0000256" key="2">
    <source>
        <dbReference type="ARBA" id="ARBA00009977"/>
    </source>
</evidence>
<keyword evidence="3" id="KW-0813">Transport</keyword>
<evidence type="ECO:0000256" key="7">
    <source>
        <dbReference type="ARBA" id="ARBA00023136"/>
    </source>
</evidence>
<dbReference type="AlphaFoldDB" id="A0A2I0WTG9"/>
<gene>
    <name evidence="9" type="primary">GDU4</name>
    <name evidence="9" type="ORF">MA16_Dca000298</name>
</gene>
<protein>
    <submittedName>
        <fullName evidence="9">Protein GLUTAMINE DUMPER 4</fullName>
    </submittedName>
</protein>
<keyword evidence="7 8" id="KW-0472">Membrane</keyword>
<feature type="transmembrane region" description="Helical" evidence="8">
    <location>
        <begin position="20"/>
        <end position="44"/>
    </location>
</feature>
<organism evidence="9 10">
    <name type="scientific">Dendrobium catenatum</name>
    <dbReference type="NCBI Taxonomy" id="906689"/>
    <lineage>
        <taxon>Eukaryota</taxon>
        <taxon>Viridiplantae</taxon>
        <taxon>Streptophyta</taxon>
        <taxon>Embryophyta</taxon>
        <taxon>Tracheophyta</taxon>
        <taxon>Spermatophyta</taxon>
        <taxon>Magnoliopsida</taxon>
        <taxon>Liliopsida</taxon>
        <taxon>Asparagales</taxon>
        <taxon>Orchidaceae</taxon>
        <taxon>Epidendroideae</taxon>
        <taxon>Malaxideae</taxon>
        <taxon>Dendrobiinae</taxon>
        <taxon>Dendrobium</taxon>
    </lineage>
</organism>
<evidence type="ECO:0000256" key="8">
    <source>
        <dbReference type="SAM" id="Phobius"/>
    </source>
</evidence>
<dbReference type="Proteomes" id="UP000233837">
    <property type="component" value="Unassembled WGS sequence"/>
</dbReference>
<dbReference type="InterPro" id="IPR040359">
    <property type="entry name" value="GDU"/>
</dbReference>
<reference evidence="9 10" key="1">
    <citation type="journal article" date="2016" name="Sci. Rep.">
        <title>The Dendrobium catenatum Lindl. genome sequence provides insights into polysaccharide synthase, floral development and adaptive evolution.</title>
        <authorList>
            <person name="Zhang G.Q."/>
            <person name="Xu Q."/>
            <person name="Bian C."/>
            <person name="Tsai W.C."/>
            <person name="Yeh C.M."/>
            <person name="Liu K.W."/>
            <person name="Yoshida K."/>
            <person name="Zhang L.S."/>
            <person name="Chang S.B."/>
            <person name="Chen F."/>
            <person name="Shi Y."/>
            <person name="Su Y.Y."/>
            <person name="Zhang Y.Q."/>
            <person name="Chen L.J."/>
            <person name="Yin Y."/>
            <person name="Lin M."/>
            <person name="Huang H."/>
            <person name="Deng H."/>
            <person name="Wang Z.W."/>
            <person name="Zhu S.L."/>
            <person name="Zhao X."/>
            <person name="Deng C."/>
            <person name="Niu S.C."/>
            <person name="Huang J."/>
            <person name="Wang M."/>
            <person name="Liu G.H."/>
            <person name="Yang H.J."/>
            <person name="Xiao X.J."/>
            <person name="Hsiao Y.Y."/>
            <person name="Wu W.L."/>
            <person name="Chen Y.Y."/>
            <person name="Mitsuda N."/>
            <person name="Ohme-Takagi M."/>
            <person name="Luo Y.B."/>
            <person name="Van de Peer Y."/>
            <person name="Liu Z.J."/>
        </authorList>
    </citation>
    <scope>NUCLEOTIDE SEQUENCE [LARGE SCALE GENOMIC DNA]</scope>
    <source>
        <tissue evidence="9">The whole plant</tissue>
    </source>
</reference>
<sequence>MRPESSLSSSVGVRPWQCPAPYLFGGLAAMIMLIAIALIVLACYQHKSQVGESRTPAIQPEKPSIFLTEVEPRVVVIMAGDELPTFVAKPLSPVLLPH</sequence>
<evidence type="ECO:0000256" key="5">
    <source>
        <dbReference type="ARBA" id="ARBA00022970"/>
    </source>
</evidence>
<accession>A0A2I0WTG9</accession>
<keyword evidence="5" id="KW-0029">Amino-acid transport</keyword>
<evidence type="ECO:0000313" key="10">
    <source>
        <dbReference type="Proteomes" id="UP000233837"/>
    </source>
</evidence>
<proteinExistence type="inferred from homology"/>
<keyword evidence="6 8" id="KW-1133">Transmembrane helix</keyword>
<dbReference type="PANTHER" id="PTHR33228:SF49">
    <property type="entry name" value="PROTEIN GLUTAMINE DUMPER 5"/>
    <property type="match status" value="1"/>
</dbReference>
<reference evidence="9 10" key="2">
    <citation type="journal article" date="2017" name="Nature">
        <title>The Apostasia genome and the evolution of orchids.</title>
        <authorList>
            <person name="Zhang G.Q."/>
            <person name="Liu K.W."/>
            <person name="Li Z."/>
            <person name="Lohaus R."/>
            <person name="Hsiao Y.Y."/>
            <person name="Niu S.C."/>
            <person name="Wang J.Y."/>
            <person name="Lin Y.C."/>
            <person name="Xu Q."/>
            <person name="Chen L.J."/>
            <person name="Yoshida K."/>
            <person name="Fujiwara S."/>
            <person name="Wang Z.W."/>
            <person name="Zhang Y.Q."/>
            <person name="Mitsuda N."/>
            <person name="Wang M."/>
            <person name="Liu G.H."/>
            <person name="Pecoraro L."/>
            <person name="Huang H.X."/>
            <person name="Xiao X.J."/>
            <person name="Lin M."/>
            <person name="Wu X.Y."/>
            <person name="Wu W.L."/>
            <person name="Chen Y.Y."/>
            <person name="Chang S.B."/>
            <person name="Sakamoto S."/>
            <person name="Ohme-Takagi M."/>
            <person name="Yagi M."/>
            <person name="Zeng S.J."/>
            <person name="Shen C.Y."/>
            <person name="Yeh C.M."/>
            <person name="Luo Y.B."/>
            <person name="Tsai W.C."/>
            <person name="Van de Peer Y."/>
            <person name="Liu Z.J."/>
        </authorList>
    </citation>
    <scope>NUCLEOTIDE SEQUENCE [LARGE SCALE GENOMIC DNA]</scope>
    <source>
        <tissue evidence="9">The whole plant</tissue>
    </source>
</reference>
<keyword evidence="10" id="KW-1185">Reference proteome</keyword>
<dbReference type="EMBL" id="KZ502442">
    <property type="protein sequence ID" value="PKU78954.1"/>
    <property type="molecule type" value="Genomic_DNA"/>
</dbReference>